<feature type="active site" evidence="8">
    <location>
        <position position="101"/>
    </location>
</feature>
<sequence>MPIGVPKVPFRLPGEPNPQWIDLYQRLYRERLLFLCQDLQDELTNQLIGIMLYLNAEEEEKGLFLYINSLGGSVSCGIAIYDTMNYVTSEVTTICVGTAASMASFILAGGERGKRIALPHSRMMIHQPEGGSQGQSTEVIAESEEVMRMRRQIGKIYAERTGQPLRRIARDLDRDQFLSAKEAKEYGLIDQVTVDTKWESKSILDKFLL</sequence>
<evidence type="ECO:0000256" key="7">
    <source>
        <dbReference type="HAMAP-Rule" id="MF_00444"/>
    </source>
</evidence>
<dbReference type="HAMAP" id="MF_00444">
    <property type="entry name" value="ClpP"/>
    <property type="match status" value="1"/>
</dbReference>
<organism evidence="12">
    <name type="scientific">Koliella corcontica</name>
    <dbReference type="NCBI Taxonomy" id="155904"/>
    <lineage>
        <taxon>Eukaryota</taxon>
        <taxon>Viridiplantae</taxon>
        <taxon>Chlorophyta</taxon>
        <taxon>core chlorophytes</taxon>
        <taxon>Trebouxiophyceae</taxon>
        <taxon>Prasiolales</taxon>
        <taxon>Koliellaceae</taxon>
        <taxon>Koliella</taxon>
    </lineage>
</organism>
<feature type="active site" evidence="7 9">
    <location>
        <position position="126"/>
    </location>
</feature>
<dbReference type="GO" id="GO:0004176">
    <property type="term" value="F:ATP-dependent peptidase activity"/>
    <property type="evidence" value="ECO:0007669"/>
    <property type="project" value="InterPro"/>
</dbReference>
<evidence type="ECO:0000256" key="11">
    <source>
        <dbReference type="RuleBase" id="RU003567"/>
    </source>
</evidence>
<keyword evidence="4 7" id="KW-0378">Hydrolase</keyword>
<comment type="similarity">
    <text evidence="1 7 11">Belongs to the peptidase S14 family.</text>
</comment>
<dbReference type="Pfam" id="PF00574">
    <property type="entry name" value="CLP_protease"/>
    <property type="match status" value="1"/>
</dbReference>
<keyword evidence="12" id="KW-0150">Chloroplast</keyword>
<dbReference type="PROSITE" id="PS00381">
    <property type="entry name" value="CLP_PROTEASE_SER"/>
    <property type="match status" value="1"/>
</dbReference>
<comment type="function">
    <text evidence="7">Cleaves peptides in various proteins in a process that requires ATP hydrolysis. Has a chymotrypsin-like activity. Plays a major role in the degradation of misfolded proteins.</text>
</comment>
<comment type="subcellular location">
    <subcellularLocation>
        <location evidence="7">Plastid</location>
        <location evidence="7">Chloroplast stroma</location>
    </subcellularLocation>
</comment>
<dbReference type="RefSeq" id="YP_009105809.1">
    <property type="nucleotide sequence ID" value="NC_025536.1"/>
</dbReference>
<evidence type="ECO:0000256" key="8">
    <source>
        <dbReference type="PROSITE-ProRule" id="PRU10085"/>
    </source>
</evidence>
<geneLocation type="chloroplast" evidence="12"/>
<evidence type="ECO:0000256" key="3">
    <source>
        <dbReference type="ARBA" id="ARBA00022670"/>
    </source>
</evidence>
<dbReference type="InterPro" id="IPR029045">
    <property type="entry name" value="ClpP/crotonase-like_dom_sf"/>
</dbReference>
<comment type="catalytic activity">
    <reaction evidence="6 7 9">
        <text>Hydrolysis of proteins to small peptides in the presence of ATP and magnesium. alpha-casein is the usual test substrate. In the absence of ATP, only oligopeptides shorter than five residues are hydrolyzed (such as succinyl-Leu-Tyr-|-NHMec, and Leu-Tyr-Leu-|-Tyr-Trp, in which cleavage of the -Tyr-|-Leu- and -Tyr-|-Trp bonds also occurs).</text>
        <dbReference type="EC" id="3.4.21.92"/>
    </reaction>
</comment>
<dbReference type="SUPFAM" id="SSF52096">
    <property type="entry name" value="ClpP/crotonase"/>
    <property type="match status" value="1"/>
</dbReference>
<evidence type="ECO:0000256" key="2">
    <source>
        <dbReference type="ARBA" id="ARBA00022640"/>
    </source>
</evidence>
<keyword evidence="3 7" id="KW-0645">Protease</keyword>
<dbReference type="Gene3D" id="3.90.226.10">
    <property type="entry name" value="2-enoyl-CoA Hydratase, Chain A, domain 1"/>
    <property type="match status" value="1"/>
</dbReference>
<feature type="active site" description="Nucleophile" evidence="7">
    <location>
        <position position="101"/>
    </location>
</feature>
<dbReference type="PROSITE" id="PS00382">
    <property type="entry name" value="CLP_PROTEASE_HIS"/>
    <property type="match status" value="1"/>
</dbReference>
<dbReference type="PANTHER" id="PTHR10381:SF15">
    <property type="entry name" value="CHLOROPLASTIC ATP-DEPENDENT CLP PROTEASE PROTEOLYTIC SUBUNIT 1"/>
    <property type="match status" value="1"/>
</dbReference>
<dbReference type="NCBIfam" id="NF001368">
    <property type="entry name" value="PRK00277.1"/>
    <property type="match status" value="1"/>
</dbReference>
<name>A0A097KMS6_9CHLO</name>
<dbReference type="PRINTS" id="PR00127">
    <property type="entry name" value="CLPPROTEASEP"/>
</dbReference>
<evidence type="ECO:0000256" key="4">
    <source>
        <dbReference type="ARBA" id="ARBA00022801"/>
    </source>
</evidence>
<dbReference type="InterPro" id="IPR018215">
    <property type="entry name" value="ClpP_Ser_AS"/>
</dbReference>
<evidence type="ECO:0000256" key="9">
    <source>
        <dbReference type="PROSITE-ProRule" id="PRU10086"/>
    </source>
</evidence>
<gene>
    <name evidence="7 12" type="primary">clpP</name>
</gene>
<evidence type="ECO:0000256" key="6">
    <source>
        <dbReference type="ARBA" id="ARBA00034021"/>
    </source>
</evidence>
<keyword evidence="5 7" id="KW-0720">Serine protease</keyword>
<evidence type="ECO:0000256" key="1">
    <source>
        <dbReference type="ARBA" id="ARBA00007039"/>
    </source>
</evidence>
<keyword evidence="2 12" id="KW-0934">Plastid</keyword>
<dbReference type="CDD" id="cd07017">
    <property type="entry name" value="S14_ClpP_2"/>
    <property type="match status" value="1"/>
</dbReference>
<proteinExistence type="inferred from homology"/>
<dbReference type="GO" id="GO:0009368">
    <property type="term" value="C:endopeptidase Clp complex"/>
    <property type="evidence" value="ECO:0007669"/>
    <property type="project" value="TreeGrafter"/>
</dbReference>
<dbReference type="GO" id="GO:0006515">
    <property type="term" value="P:protein quality control for misfolded or incompletely synthesized proteins"/>
    <property type="evidence" value="ECO:0007669"/>
    <property type="project" value="TreeGrafter"/>
</dbReference>
<dbReference type="EMBL" id="KM462874">
    <property type="protein sequence ID" value="AIT94475.1"/>
    <property type="molecule type" value="Genomic_DNA"/>
</dbReference>
<protein>
    <recommendedName>
        <fullName evidence="7 11">ATP-dependent Clp protease proteolytic subunit</fullName>
        <ecNumber evidence="7 10">3.4.21.92</ecNumber>
    </recommendedName>
    <alternativeName>
        <fullName evidence="7">Endopeptidase Clp</fullName>
    </alternativeName>
</protein>
<dbReference type="InterPro" id="IPR023562">
    <property type="entry name" value="ClpP/TepA"/>
</dbReference>
<dbReference type="GeneID" id="22159830"/>
<dbReference type="EC" id="3.4.21.92" evidence="7 10"/>
<dbReference type="InterPro" id="IPR033135">
    <property type="entry name" value="ClpP_His_AS"/>
</dbReference>
<dbReference type="GO" id="GO:0051117">
    <property type="term" value="F:ATPase binding"/>
    <property type="evidence" value="ECO:0007669"/>
    <property type="project" value="TreeGrafter"/>
</dbReference>
<dbReference type="InterPro" id="IPR001907">
    <property type="entry name" value="ClpP"/>
</dbReference>
<evidence type="ECO:0000313" key="12">
    <source>
        <dbReference type="EMBL" id="AIT94475.1"/>
    </source>
</evidence>
<dbReference type="GO" id="GO:0004252">
    <property type="term" value="F:serine-type endopeptidase activity"/>
    <property type="evidence" value="ECO:0007669"/>
    <property type="project" value="UniProtKB-UniRule"/>
</dbReference>
<dbReference type="AlphaFoldDB" id="A0A097KMS6"/>
<comment type="subunit">
    <text evidence="7">Component of the chloroplastic Clp protease core complex.</text>
</comment>
<evidence type="ECO:0000256" key="5">
    <source>
        <dbReference type="ARBA" id="ARBA00022825"/>
    </source>
</evidence>
<evidence type="ECO:0000256" key="10">
    <source>
        <dbReference type="RuleBase" id="RU000549"/>
    </source>
</evidence>
<dbReference type="GO" id="GO:0009570">
    <property type="term" value="C:chloroplast stroma"/>
    <property type="evidence" value="ECO:0007669"/>
    <property type="project" value="UniProtKB-SubCell"/>
</dbReference>
<dbReference type="PANTHER" id="PTHR10381">
    <property type="entry name" value="ATP-DEPENDENT CLP PROTEASE PROTEOLYTIC SUBUNIT"/>
    <property type="match status" value="1"/>
</dbReference>
<reference evidence="12" key="1">
    <citation type="journal article" date="2014" name="BMC Evol. Biol.">
        <title>Chloroplast phylogenomic analysis resolves deep-level relationships within the green algal class Trebouxiophyceae.</title>
        <authorList>
            <person name="Lemieux C."/>
            <person name="Otis C."/>
            <person name="Turmel M."/>
        </authorList>
    </citation>
    <scope>NUCLEOTIDE SEQUENCE</scope>
</reference>
<accession>A0A097KMS6</accession>